<feature type="compositionally biased region" description="Acidic residues" evidence="7">
    <location>
        <begin position="445"/>
        <end position="470"/>
    </location>
</feature>
<protein>
    <recommendedName>
        <fullName evidence="3">Condensin-2 complex subunit H2</fullName>
    </recommendedName>
    <alternativeName>
        <fullName evidence="6">Non-SMC condensin II complex subunit H2</fullName>
    </alternativeName>
</protein>
<evidence type="ECO:0000256" key="2">
    <source>
        <dbReference type="ARBA" id="ARBA00007844"/>
    </source>
</evidence>
<proteinExistence type="inferred from homology"/>
<evidence type="ECO:0000259" key="8">
    <source>
        <dbReference type="Pfam" id="PF06278"/>
    </source>
</evidence>
<evidence type="ECO:0000259" key="10">
    <source>
        <dbReference type="Pfam" id="PF16869"/>
    </source>
</evidence>
<feature type="region of interest" description="Disordered" evidence="7">
    <location>
        <begin position="305"/>
        <end position="372"/>
    </location>
</feature>
<dbReference type="InterPro" id="IPR031719">
    <property type="entry name" value="H2_M"/>
</dbReference>
<sequence length="634" mass="72289">MDAAETRFTHLLQPIRDLTKNWEVDVASQLGEYLDELDQICISFDGGKTTMNFAEAALLIQGSACIYSKKVEYLYSLVYQALDFISNKKRDKQPTSIEEDGRDKDATFRRKKMKWGLSHTGWGVAARKPLLPLSRRTRWFLTLDDFTGNASNVELRHDDAKGLEIVPLTPEPLIPVEEEEKKKNPLHSHKGEVLASCRDFRMNNFTPHANGIIRLELTSTPSQFVMDVRTYMQNISALVEGPSVNHEDSNPQNAPLPLLNLSEAPEGRSAMAGDAGDGDAFEAFPPLEGDEGMDVDPLTDEHVCRHQAPSERRMLRERPAVQPESEEKKDIPDPWRCHNPFSTSEDKPLKTGKHFTIPPSVQEVTGNKRKRRGTVKLQDFMDWFTGILSERPSRKARKGPTFADLEALYWNNVREKQKCQKKKIQRWGDVPQRRNWDLGGPEVEREGEEPDDFQDPDGGGDEFSDQENVADEAPAQLPDDQDLVITASQTERMSYEDLVKKSVELFLVNSQKYAQETVLSRRMKDWEEKMGPQLTAQEERLAFDIHDYGNKIMDAFGDVMERRSFASIVRGKESHEVCRYMLASLQLANDYTVEIHKRDALEEAIDTMELTLLTKQKAHERFKTYTAPSISGDR</sequence>
<dbReference type="GO" id="GO:0010032">
    <property type="term" value="P:meiotic chromosome condensation"/>
    <property type="evidence" value="ECO:0007669"/>
    <property type="project" value="TreeGrafter"/>
</dbReference>
<evidence type="ECO:0000313" key="12">
    <source>
        <dbReference type="Proteomes" id="UP001044222"/>
    </source>
</evidence>
<dbReference type="PANTHER" id="PTHR14324:SF3">
    <property type="entry name" value="CONDENSIN-2 COMPLEX SUBUNIT H2"/>
    <property type="match status" value="1"/>
</dbReference>
<reference evidence="11" key="1">
    <citation type="submission" date="2021-01" db="EMBL/GenBank/DDBJ databases">
        <title>A chromosome-scale assembly of European eel, Anguilla anguilla.</title>
        <authorList>
            <person name="Henkel C."/>
            <person name="Jong-Raadsen S.A."/>
            <person name="Dufour S."/>
            <person name="Weltzien F.-A."/>
            <person name="Palstra A.P."/>
            <person name="Pelster B."/>
            <person name="Spaink H.P."/>
            <person name="Van Den Thillart G.E."/>
            <person name="Jansen H."/>
            <person name="Zahm M."/>
            <person name="Klopp C."/>
            <person name="Cedric C."/>
            <person name="Louis A."/>
            <person name="Berthelot C."/>
            <person name="Parey E."/>
            <person name="Roest Crollius H."/>
            <person name="Montfort J."/>
            <person name="Robinson-Rechavi M."/>
            <person name="Bucao C."/>
            <person name="Bouchez O."/>
            <person name="Gislard M."/>
            <person name="Lluch J."/>
            <person name="Milhes M."/>
            <person name="Lampietro C."/>
            <person name="Lopez Roques C."/>
            <person name="Donnadieu C."/>
            <person name="Braasch I."/>
            <person name="Desvignes T."/>
            <person name="Postlethwait J."/>
            <person name="Bobe J."/>
            <person name="Guiguen Y."/>
            <person name="Dirks R."/>
        </authorList>
    </citation>
    <scope>NUCLEOTIDE SEQUENCE</scope>
    <source>
        <strain evidence="11">Tag_6206</strain>
        <tissue evidence="11">Liver</tissue>
    </source>
</reference>
<dbReference type="GO" id="GO:0003682">
    <property type="term" value="F:chromatin binding"/>
    <property type="evidence" value="ECO:0007669"/>
    <property type="project" value="TreeGrafter"/>
</dbReference>
<dbReference type="InterPro" id="IPR031737">
    <property type="entry name" value="CNDH2_C"/>
</dbReference>
<feature type="compositionally biased region" description="Basic and acidic residues" evidence="7">
    <location>
        <begin position="305"/>
        <end position="336"/>
    </location>
</feature>
<dbReference type="GO" id="GO:0000796">
    <property type="term" value="C:condensin complex"/>
    <property type="evidence" value="ECO:0007669"/>
    <property type="project" value="TreeGrafter"/>
</dbReference>
<dbReference type="Pfam" id="PF16869">
    <property type="entry name" value="CNDH2_M"/>
    <property type="match status" value="1"/>
</dbReference>
<comment type="similarity">
    <text evidence="2">Belongs to the CND2 H2 (condensin-2 subunit 2) family.</text>
</comment>
<dbReference type="EMBL" id="JAFIRN010000007">
    <property type="protein sequence ID" value="KAG5846060.1"/>
    <property type="molecule type" value="Genomic_DNA"/>
</dbReference>
<dbReference type="Pfam" id="PF06278">
    <property type="entry name" value="CNDH2_N"/>
    <property type="match status" value="1"/>
</dbReference>
<evidence type="ECO:0000256" key="1">
    <source>
        <dbReference type="ARBA" id="ARBA00004123"/>
    </source>
</evidence>
<comment type="subcellular location">
    <subcellularLocation>
        <location evidence="1">Nucleus</location>
    </subcellularLocation>
</comment>
<evidence type="ECO:0000256" key="3">
    <source>
        <dbReference type="ARBA" id="ARBA00016903"/>
    </source>
</evidence>
<comment type="caution">
    <text evidence="11">The sequence shown here is derived from an EMBL/GenBank/DDBJ whole genome shotgun (WGS) entry which is preliminary data.</text>
</comment>
<dbReference type="Proteomes" id="UP001044222">
    <property type="component" value="Chromosome 7"/>
</dbReference>
<dbReference type="InterPro" id="IPR031739">
    <property type="entry name" value="Ncaph2"/>
</dbReference>
<feature type="domain" description="Condensin-2 complex subunit H2 C-terminal" evidence="9">
    <location>
        <begin position="494"/>
        <end position="622"/>
    </location>
</feature>
<gene>
    <name evidence="11" type="ORF">ANANG_G00145720</name>
</gene>
<dbReference type="PANTHER" id="PTHR14324">
    <property type="entry name" value="CONDENSIN-2 COMPLEX SUBUNIT H2"/>
    <property type="match status" value="1"/>
</dbReference>
<name>A0A9D3RWT9_ANGAN</name>
<evidence type="ECO:0000256" key="7">
    <source>
        <dbReference type="SAM" id="MobiDB-lite"/>
    </source>
</evidence>
<keyword evidence="12" id="KW-1185">Reference proteome</keyword>
<evidence type="ECO:0000256" key="5">
    <source>
        <dbReference type="ARBA" id="ARBA00023242"/>
    </source>
</evidence>
<organism evidence="11 12">
    <name type="scientific">Anguilla anguilla</name>
    <name type="common">European freshwater eel</name>
    <name type="synonym">Muraena anguilla</name>
    <dbReference type="NCBI Taxonomy" id="7936"/>
    <lineage>
        <taxon>Eukaryota</taxon>
        <taxon>Metazoa</taxon>
        <taxon>Chordata</taxon>
        <taxon>Craniata</taxon>
        <taxon>Vertebrata</taxon>
        <taxon>Euteleostomi</taxon>
        <taxon>Actinopterygii</taxon>
        <taxon>Neopterygii</taxon>
        <taxon>Teleostei</taxon>
        <taxon>Anguilliformes</taxon>
        <taxon>Anguillidae</taxon>
        <taxon>Anguilla</taxon>
    </lineage>
</organism>
<dbReference type="Pfam" id="PF16858">
    <property type="entry name" value="CNDH2_C"/>
    <property type="match status" value="1"/>
</dbReference>
<dbReference type="InterPro" id="IPR009378">
    <property type="entry name" value="H2_N"/>
</dbReference>
<dbReference type="GO" id="GO:0005634">
    <property type="term" value="C:nucleus"/>
    <property type="evidence" value="ECO:0007669"/>
    <property type="project" value="UniProtKB-SubCell"/>
</dbReference>
<accession>A0A9D3RWT9</accession>
<feature type="domain" description="Condensin II complex subunit H2 middle" evidence="10">
    <location>
        <begin position="169"/>
        <end position="216"/>
    </location>
</feature>
<dbReference type="GO" id="GO:0051306">
    <property type="term" value="P:mitotic sister chromatid separation"/>
    <property type="evidence" value="ECO:0007669"/>
    <property type="project" value="TreeGrafter"/>
</dbReference>
<evidence type="ECO:0000313" key="11">
    <source>
        <dbReference type="EMBL" id="KAG5846060.1"/>
    </source>
</evidence>
<evidence type="ECO:0000256" key="4">
    <source>
        <dbReference type="ARBA" id="ARBA00023067"/>
    </source>
</evidence>
<keyword evidence="4" id="KW-0226">DNA condensation</keyword>
<feature type="domain" description="Condensin II complex subunit H2 N-terminal" evidence="8">
    <location>
        <begin position="7"/>
        <end position="111"/>
    </location>
</feature>
<evidence type="ECO:0000259" key="9">
    <source>
        <dbReference type="Pfam" id="PF16858"/>
    </source>
</evidence>
<evidence type="ECO:0000256" key="6">
    <source>
        <dbReference type="ARBA" id="ARBA00030479"/>
    </source>
</evidence>
<feature type="region of interest" description="Disordered" evidence="7">
    <location>
        <begin position="421"/>
        <end position="482"/>
    </location>
</feature>
<keyword evidence="5" id="KW-0539">Nucleus</keyword>
<dbReference type="AlphaFoldDB" id="A0A9D3RWT9"/>